<reference evidence="10 11" key="1">
    <citation type="submission" date="2018-06" db="EMBL/GenBank/DDBJ databases">
        <title>Extensive metabolic versatility and redundancy in microbially diverse, dynamic hydrothermal sediments.</title>
        <authorList>
            <person name="Dombrowski N."/>
            <person name="Teske A."/>
            <person name="Baker B.J."/>
        </authorList>
    </citation>
    <scope>NUCLEOTIDE SEQUENCE [LARGE SCALE GENOMIC DNA]</scope>
    <source>
        <strain evidence="10">B35_G9</strain>
    </source>
</reference>
<proteinExistence type="inferred from homology"/>
<evidence type="ECO:0000256" key="1">
    <source>
        <dbReference type="ARBA" id="ARBA00001966"/>
    </source>
</evidence>
<dbReference type="InterPro" id="IPR051919">
    <property type="entry name" value="W-dependent_AOR"/>
</dbReference>
<dbReference type="InterPro" id="IPR013983">
    <property type="entry name" value="Ald_Fedxn_OxRdtase_N"/>
</dbReference>
<dbReference type="AlphaFoldDB" id="A0A660S8K5"/>
<dbReference type="GO" id="GO:0016625">
    <property type="term" value="F:oxidoreductase activity, acting on the aldehyde or oxo group of donors, iron-sulfur protein as acceptor"/>
    <property type="evidence" value="ECO:0007669"/>
    <property type="project" value="InterPro"/>
</dbReference>
<comment type="similarity">
    <text evidence="2">Belongs to the AOR/FOR family.</text>
</comment>
<name>A0A660S8K5_UNCT6</name>
<evidence type="ECO:0000313" key="11">
    <source>
        <dbReference type="Proteomes" id="UP000282321"/>
    </source>
</evidence>
<feature type="domain" description="Aldehyde ferredoxin oxidoreductase N-terminal" evidence="9">
    <location>
        <begin position="5"/>
        <end position="205"/>
    </location>
</feature>
<dbReference type="Pfam" id="PF02730">
    <property type="entry name" value="AFOR_N"/>
    <property type="match status" value="1"/>
</dbReference>
<organism evidence="10 11">
    <name type="scientific">candidate division TA06 bacterium</name>
    <dbReference type="NCBI Taxonomy" id="2250710"/>
    <lineage>
        <taxon>Bacteria</taxon>
        <taxon>Bacteria division TA06</taxon>
    </lineage>
</organism>
<evidence type="ECO:0000256" key="7">
    <source>
        <dbReference type="ARBA" id="ARBA00023014"/>
    </source>
</evidence>
<evidence type="ECO:0000256" key="4">
    <source>
        <dbReference type="ARBA" id="ARBA00022723"/>
    </source>
</evidence>
<evidence type="ECO:0000256" key="6">
    <source>
        <dbReference type="ARBA" id="ARBA00023004"/>
    </source>
</evidence>
<gene>
    <name evidence="10" type="ORF">DRP44_04095</name>
</gene>
<dbReference type="Gene3D" id="1.10.599.10">
    <property type="entry name" value="Aldehyde Ferredoxin Oxidoreductase Protein, subunit A, domain 3"/>
    <property type="match status" value="1"/>
</dbReference>
<dbReference type="GO" id="GO:0009055">
    <property type="term" value="F:electron transfer activity"/>
    <property type="evidence" value="ECO:0007669"/>
    <property type="project" value="InterPro"/>
</dbReference>
<evidence type="ECO:0000259" key="9">
    <source>
        <dbReference type="SMART" id="SM00790"/>
    </source>
</evidence>
<evidence type="ECO:0000256" key="8">
    <source>
        <dbReference type="ARBA" id="ARBA00049934"/>
    </source>
</evidence>
<dbReference type="Pfam" id="PF01314">
    <property type="entry name" value="AFOR_C"/>
    <property type="match status" value="1"/>
</dbReference>
<accession>A0A660S8K5</accession>
<evidence type="ECO:0000256" key="5">
    <source>
        <dbReference type="ARBA" id="ARBA00023002"/>
    </source>
</evidence>
<keyword evidence="5" id="KW-0560">Oxidoreductase</keyword>
<evidence type="ECO:0000256" key="2">
    <source>
        <dbReference type="ARBA" id="ARBA00011032"/>
    </source>
</evidence>
<dbReference type="PANTHER" id="PTHR30038">
    <property type="entry name" value="ALDEHYDE FERREDOXIN OXIDOREDUCTASE"/>
    <property type="match status" value="1"/>
</dbReference>
<dbReference type="InterPro" id="IPR036021">
    <property type="entry name" value="Tungsten_al_ferr_oxy-like_C"/>
</dbReference>
<comment type="caution">
    <text evidence="10">The sequence shown here is derived from an EMBL/GenBank/DDBJ whole genome shotgun (WGS) entry which is preliminary data.</text>
</comment>
<dbReference type="Gene3D" id="1.10.569.10">
    <property type="entry name" value="Aldehyde Ferredoxin Oxidoreductase Protein, subunit A, domain 2"/>
    <property type="match status" value="1"/>
</dbReference>
<keyword evidence="4" id="KW-0479">Metal-binding</keyword>
<dbReference type="InterPro" id="IPR013984">
    <property type="entry name" value="Ald_Fedxn_OxRdtase_dom2"/>
</dbReference>
<dbReference type="SUPFAM" id="SSF56228">
    <property type="entry name" value="Aldehyde ferredoxin oxidoreductase, N-terminal domain"/>
    <property type="match status" value="1"/>
</dbReference>
<dbReference type="Proteomes" id="UP000282321">
    <property type="component" value="Unassembled WGS sequence"/>
</dbReference>
<evidence type="ECO:0000313" key="10">
    <source>
        <dbReference type="EMBL" id="RKX66446.1"/>
    </source>
</evidence>
<comment type="cofactor">
    <cofactor evidence="1">
        <name>[4Fe-4S] cluster</name>
        <dbReference type="ChEBI" id="CHEBI:49883"/>
    </cofactor>
</comment>
<protein>
    <submittedName>
        <fullName evidence="10">Aldehyde:ferredoxin oxidoreductase</fullName>
    </submittedName>
</protein>
<keyword evidence="3" id="KW-0004">4Fe-4S</keyword>
<keyword evidence="6" id="KW-0408">Iron</keyword>
<dbReference type="InterPro" id="IPR036503">
    <property type="entry name" value="Ald_Fedxn_OxRdtase_N_sf"/>
</dbReference>
<sequence length="630" mass="70042">MKGVWNKVLKIDLSTKKTEIVPVNDDVYKKYNMGLGIATYFLYKETESKIDPLGAENVIVFSPGLFVGTGIPTGSKSAMTFKSPLTGGFGRAIVGAYLGVEMRKSGVDAIIIKGKSDKLVTLKIDNENVEFIDAEEYRGIDAILTQDKLREKYGKTYRTCAIGQAGENLSKISGIDFEERQAARAGGGAVFGSKNLKAIIMKGDKKIDFADPEKLKELNKKWVNIIKEHPATKADMDYGSGEFYDWMNRERGTFPSRNWQWGYFQSVYDNLKEGEKSHIDPYYWSPKYTVRHHPCPTCTKPCGRIIEVKEGKYAGTKVDGIEYEVLYSLGGVLEIDDVEAVAKMNEICDREGFDAISAGVTIAWAMEAYEKGLLDKDKMEGIELTFGNADAAIEVLKKMAKREGYIGELLADGTKAAAEKLGKNSDQFAINIKGLELPAYDVRGIKGMALALAVSIRGACHLTAGVYGIELGGSWWKYKGIDRLSSDWKGFEVKTAEDLATTYDIFGLCKFSRHMYFLEGIPELNNAITGDDMIDADVMTIGERVYNLQKMFNIREGIDRKYDTLPYRVTHNPIPKGVSKGAYVSEEELQHMLDEYYMARGWSKDSTPTAVKLASLDLLDIVDEKLAAGI</sequence>
<evidence type="ECO:0000256" key="3">
    <source>
        <dbReference type="ARBA" id="ARBA00022485"/>
    </source>
</evidence>
<comment type="cofactor">
    <cofactor evidence="8">
        <name>tungstopterin</name>
        <dbReference type="ChEBI" id="CHEBI:30402"/>
    </cofactor>
</comment>
<dbReference type="Gene3D" id="3.60.9.10">
    <property type="entry name" value="Aldehyde ferredoxin oxidoreductase, N-terminal domain"/>
    <property type="match status" value="1"/>
</dbReference>
<dbReference type="InterPro" id="IPR001203">
    <property type="entry name" value="OxRdtase_Ald_Fedxn_C"/>
</dbReference>
<dbReference type="InterPro" id="IPR013985">
    <property type="entry name" value="Ald_Fedxn_OxRdtase_dom3"/>
</dbReference>
<dbReference type="EMBL" id="QNBC01000043">
    <property type="protein sequence ID" value="RKX66446.1"/>
    <property type="molecule type" value="Genomic_DNA"/>
</dbReference>
<dbReference type="PANTHER" id="PTHR30038:SF0">
    <property type="entry name" value="TUNGSTEN-CONTAINING ALDEHYDE FERREDOXIN OXIDOREDUCTASE"/>
    <property type="match status" value="1"/>
</dbReference>
<dbReference type="SUPFAM" id="SSF48310">
    <property type="entry name" value="Aldehyde ferredoxin oxidoreductase, C-terminal domains"/>
    <property type="match status" value="1"/>
</dbReference>
<dbReference type="SMART" id="SM00790">
    <property type="entry name" value="AFOR_N"/>
    <property type="match status" value="1"/>
</dbReference>
<keyword evidence="7" id="KW-0411">Iron-sulfur</keyword>
<dbReference type="GO" id="GO:0051539">
    <property type="term" value="F:4 iron, 4 sulfur cluster binding"/>
    <property type="evidence" value="ECO:0007669"/>
    <property type="project" value="UniProtKB-KW"/>
</dbReference>
<dbReference type="GO" id="GO:0046872">
    <property type="term" value="F:metal ion binding"/>
    <property type="evidence" value="ECO:0007669"/>
    <property type="project" value="UniProtKB-KW"/>
</dbReference>